<dbReference type="SMART" id="SM00320">
    <property type="entry name" value="WD40"/>
    <property type="match status" value="6"/>
</dbReference>
<evidence type="ECO:0000313" key="8">
    <source>
        <dbReference type="Proteomes" id="UP000192927"/>
    </source>
</evidence>
<feature type="repeat" description="WD" evidence="4">
    <location>
        <begin position="120"/>
        <end position="155"/>
    </location>
</feature>
<accession>A0A1W5CRN5</accession>
<feature type="compositionally biased region" description="Polar residues" evidence="5">
    <location>
        <begin position="1038"/>
        <end position="1068"/>
    </location>
</feature>
<feature type="repeat" description="WD" evidence="4">
    <location>
        <begin position="207"/>
        <end position="249"/>
    </location>
</feature>
<dbReference type="Proteomes" id="UP000192927">
    <property type="component" value="Unassembled WGS sequence"/>
</dbReference>
<dbReference type="GO" id="GO:0035591">
    <property type="term" value="F:signaling adaptor activity"/>
    <property type="evidence" value="ECO:0007669"/>
    <property type="project" value="TreeGrafter"/>
</dbReference>
<feature type="region of interest" description="Disordered" evidence="5">
    <location>
        <begin position="623"/>
        <end position="655"/>
    </location>
</feature>
<feature type="region of interest" description="Disordered" evidence="5">
    <location>
        <begin position="1117"/>
        <end position="1144"/>
    </location>
</feature>
<name>A0A1W5CRN5_9LECA</name>
<protein>
    <submittedName>
        <fullName evidence="7">WD40/YVTN repeat-like-containing domain</fullName>
    </submittedName>
</protein>
<dbReference type="InterPro" id="IPR049566">
    <property type="entry name" value="WDR59_RTC1-like_RING_Znf"/>
</dbReference>
<dbReference type="PANTHER" id="PTHR46170:SF1">
    <property type="entry name" value="GATOR COMPLEX PROTEIN WDR59"/>
    <property type="match status" value="1"/>
</dbReference>
<dbReference type="SUPFAM" id="SSF50978">
    <property type="entry name" value="WD40 repeat-like"/>
    <property type="match status" value="1"/>
</dbReference>
<dbReference type="Gene3D" id="2.130.10.10">
    <property type="entry name" value="YVTN repeat-like/Quinoprotein amine dehydrogenase"/>
    <property type="match status" value="1"/>
</dbReference>
<evidence type="ECO:0000256" key="1">
    <source>
        <dbReference type="ARBA" id="ARBA00022574"/>
    </source>
</evidence>
<evidence type="ECO:0000259" key="6">
    <source>
        <dbReference type="PROSITE" id="PS50908"/>
    </source>
</evidence>
<feature type="region of interest" description="Disordered" evidence="5">
    <location>
        <begin position="1"/>
        <end position="20"/>
    </location>
</feature>
<feature type="compositionally biased region" description="Low complexity" evidence="5">
    <location>
        <begin position="1117"/>
        <end position="1128"/>
    </location>
</feature>
<keyword evidence="2" id="KW-0677">Repeat</keyword>
<dbReference type="InterPro" id="IPR049567">
    <property type="entry name" value="WDR59-like"/>
</dbReference>
<dbReference type="GO" id="GO:1904263">
    <property type="term" value="P:positive regulation of TORC1 signaling"/>
    <property type="evidence" value="ECO:0007669"/>
    <property type="project" value="TreeGrafter"/>
</dbReference>
<dbReference type="InterPro" id="IPR015943">
    <property type="entry name" value="WD40/YVTN_repeat-like_dom_sf"/>
</dbReference>
<dbReference type="PROSITE" id="PS50908">
    <property type="entry name" value="RWD"/>
    <property type="match status" value="1"/>
</dbReference>
<evidence type="ECO:0000256" key="5">
    <source>
        <dbReference type="SAM" id="MobiDB-lite"/>
    </source>
</evidence>
<dbReference type="Pfam" id="PF00400">
    <property type="entry name" value="WD40"/>
    <property type="match status" value="2"/>
</dbReference>
<keyword evidence="8" id="KW-1185">Reference proteome</keyword>
<keyword evidence="1 4" id="KW-0853">WD repeat</keyword>
<proteinExistence type="inferred from homology"/>
<organism evidence="7 8">
    <name type="scientific">Lasallia pustulata</name>
    <dbReference type="NCBI Taxonomy" id="136370"/>
    <lineage>
        <taxon>Eukaryota</taxon>
        <taxon>Fungi</taxon>
        <taxon>Dikarya</taxon>
        <taxon>Ascomycota</taxon>
        <taxon>Pezizomycotina</taxon>
        <taxon>Lecanoromycetes</taxon>
        <taxon>OSLEUM clade</taxon>
        <taxon>Umbilicariomycetidae</taxon>
        <taxon>Umbilicariales</taxon>
        <taxon>Umbilicariaceae</taxon>
        <taxon>Lasallia</taxon>
    </lineage>
</organism>
<reference evidence="8" key="1">
    <citation type="submission" date="2017-03" db="EMBL/GenBank/DDBJ databases">
        <authorList>
            <person name="Sharma R."/>
            <person name="Thines M."/>
        </authorList>
    </citation>
    <scope>NUCLEOTIDE SEQUENCE [LARGE SCALE GENOMIC DNA]</scope>
</reference>
<feature type="compositionally biased region" description="Polar residues" evidence="5">
    <location>
        <begin position="1075"/>
        <end position="1089"/>
    </location>
</feature>
<feature type="domain" description="RWD" evidence="6">
    <location>
        <begin position="498"/>
        <end position="606"/>
    </location>
</feature>
<dbReference type="InterPro" id="IPR001680">
    <property type="entry name" value="WD40_rpt"/>
</dbReference>
<sequence>MTVFSMAEDDEPKSLASAEDSTTFEKDISIQVQKPVGSMSISPCGRDVVLASRQGLHIIDLDSPYAPPRHLPHHTPWEVADVQWSPFAARDYWVVSTSNQKALVWNLAMTTSQASIEHVLHAHTRAITDINFSAHHPDILATCAVDSFVHCWDLRHPARPAMTFCDWFAGATQVKWNRQDSHILASSHDKFLQIWDDRKGAYPLHSIEAHDTKIYGVDWNRTRPSGVVTCSLDKSIKFWDYRTSSDEPERIIHTPFPVWRARHTPFGWGLLAMPQRGNNDLHLYDRRLNEDTVRDGLVPPVRSFEGHQGQVKEFLWRARGTIEDGIDERDFQLISWGADQKVRLHTVDKQTLKGIGYEKGMEVRRKYNLTRKNALYRSFREDPSKPTGNSRMGVSTAGFMTQNNINDLDMGGALNVGMSKAPIPSTGLGSTGGFMSSRTGTYSRVAARNDVDPIAWMKGVKIGKRETIPSDVDQSQASLLSPILHTDKGWDSFDSLGEEITYVGASFGKVKFEEVDVHHRLVTVSMSGPWGPDNVPIYIKSRIMFPNKYPDAKPPVLTLEKTASLSEDTVSKIAADVQIITNAYVSRQKSCLEAILRYLLGEQSLEEITAWVTTDKGISTLDLTDDGAASSSDEDDDGVGRFHRHQSNDMDMSGSGLLGATSANANVPLPKACGAIWADNGLLICFFPPKEDKAQSLLDTLSIRSADWSSRNQSRVFEGFGRLHTGSPGLKTKASTLDSVEGPDSDSDSSFDSSTRSSGSSEIIRLPRRTFNPPLTWRGDIPEAHHGRSVDESQRSSGGLGAAKGPLKKPKNVISIHNYQHLFPSKRQLAQQYVLGGNLQTCAHNAKVAESQGEQELADTWTFVDLILGDKVPLEQSAHPHGGDPILITPYPGSMSLRRQDSAVDLSFDIMKDREATKLRGRVKWGKHPFGRRWFVDMLFRHFEQLADVQMLALLACVLSEQPVTRTSRQSCGLAKKPMHSRESSHFLPSSRAAASERFPSLKGSIDYYPSQEVAWSLHQPSLPKVYKLHGVQLTNTTPHSTGSSVGTSASDPNIPFSTGVTPPQSYRPSRMNLERSNSQTQSLSTSPEQYRLAHRSSSNLVTTFASVSFSRPFSFTASASSSPPTAYSKKRPSPVGSYAAGPAPPGVTWGGSGVFGRRLTITEDPKPVSVLPNSDDEEDMPGVKEASIGICLKNQNLFDLEGYASVPLLDPDNEWKYQAYRNAYANMLTVWEMPMASCEVLKYNQLSTSASESTHELDKGHGASPITLGKDIERVVGAPNEERLGLRLMRTCTNCGRVAQHGQPSYPGSKCGICVKKHEIMSCVLCTEIVIGLSSPCLACGHVVHSACRLQILASDLGADGECISGCGCVCADHAVVEVEVAPEPLSSVPSTRTLLGANEQEQHGWLDERDDDAWEDVAAYESLAKNLGGAGRGVKGRHLTAKASQIWRGKRGGGDG</sequence>
<dbReference type="Pfam" id="PF17120">
    <property type="entry name" value="zf-RING_16"/>
    <property type="match status" value="1"/>
</dbReference>
<evidence type="ECO:0000313" key="7">
    <source>
        <dbReference type="EMBL" id="SLM33309.1"/>
    </source>
</evidence>
<evidence type="ECO:0000256" key="2">
    <source>
        <dbReference type="ARBA" id="ARBA00022737"/>
    </source>
</evidence>
<evidence type="ECO:0000256" key="3">
    <source>
        <dbReference type="ARBA" id="ARBA00038452"/>
    </source>
</evidence>
<dbReference type="GO" id="GO:0035859">
    <property type="term" value="C:Seh1-associated complex"/>
    <property type="evidence" value="ECO:0007669"/>
    <property type="project" value="TreeGrafter"/>
</dbReference>
<evidence type="ECO:0000256" key="4">
    <source>
        <dbReference type="PROSITE-ProRule" id="PRU00221"/>
    </source>
</evidence>
<feature type="compositionally biased region" description="Low complexity" evidence="5">
    <location>
        <begin position="750"/>
        <end position="761"/>
    </location>
</feature>
<dbReference type="PROSITE" id="PS50082">
    <property type="entry name" value="WD_REPEATS_2"/>
    <property type="match status" value="2"/>
</dbReference>
<feature type="region of interest" description="Disordered" evidence="5">
    <location>
        <begin position="1038"/>
        <end position="1092"/>
    </location>
</feature>
<comment type="similarity">
    <text evidence="3">Belongs to the WD repeat WDR59 family.</text>
</comment>
<feature type="compositionally biased region" description="Basic and acidic residues" evidence="5">
    <location>
        <begin position="780"/>
        <end position="794"/>
    </location>
</feature>
<dbReference type="InterPro" id="IPR006575">
    <property type="entry name" value="RWD_dom"/>
</dbReference>
<dbReference type="PANTHER" id="PTHR46170">
    <property type="entry name" value="GATOR COMPLEX PROTEIN WDR59"/>
    <property type="match status" value="1"/>
</dbReference>
<dbReference type="GO" id="GO:0005774">
    <property type="term" value="C:vacuolar membrane"/>
    <property type="evidence" value="ECO:0007669"/>
    <property type="project" value="TreeGrafter"/>
</dbReference>
<dbReference type="PROSITE" id="PS50294">
    <property type="entry name" value="WD_REPEATS_REGION"/>
    <property type="match status" value="1"/>
</dbReference>
<feature type="region of interest" description="Disordered" evidence="5">
    <location>
        <begin position="719"/>
        <end position="808"/>
    </location>
</feature>
<dbReference type="EMBL" id="FWEW01000011">
    <property type="protein sequence ID" value="SLM33309.1"/>
    <property type="molecule type" value="Genomic_DNA"/>
</dbReference>
<dbReference type="InterPro" id="IPR036322">
    <property type="entry name" value="WD40_repeat_dom_sf"/>
</dbReference>
<dbReference type="GO" id="GO:0034198">
    <property type="term" value="P:cellular response to amino acid starvation"/>
    <property type="evidence" value="ECO:0007669"/>
    <property type="project" value="TreeGrafter"/>
</dbReference>